<reference evidence="1" key="1">
    <citation type="submission" date="2020-11" db="EMBL/GenBank/DDBJ databases">
        <authorList>
            <consortium name="DOE Joint Genome Institute"/>
            <person name="Ahrendt S."/>
            <person name="Riley R."/>
            <person name="Andreopoulos W."/>
            <person name="Labutti K."/>
            <person name="Pangilinan J."/>
            <person name="Ruiz-Duenas F.J."/>
            <person name="Barrasa J.M."/>
            <person name="Sanchez-Garcia M."/>
            <person name="Camarero S."/>
            <person name="Miyauchi S."/>
            <person name="Serrano A."/>
            <person name="Linde D."/>
            <person name="Babiker R."/>
            <person name="Drula E."/>
            <person name="Ayuso-Fernandez I."/>
            <person name="Pacheco R."/>
            <person name="Padilla G."/>
            <person name="Ferreira P."/>
            <person name="Barriuso J."/>
            <person name="Kellner H."/>
            <person name="Castanera R."/>
            <person name="Alfaro M."/>
            <person name="Ramirez L."/>
            <person name="Pisabarro A.G."/>
            <person name="Kuo A."/>
            <person name="Tritt A."/>
            <person name="Lipzen A."/>
            <person name="He G."/>
            <person name="Yan M."/>
            <person name="Ng V."/>
            <person name="Cullen D."/>
            <person name="Martin F."/>
            <person name="Rosso M.-N."/>
            <person name="Henrissat B."/>
            <person name="Hibbett D."/>
            <person name="Martinez A.T."/>
            <person name="Grigoriev I.V."/>
        </authorList>
    </citation>
    <scope>NUCLEOTIDE SEQUENCE</scope>
    <source>
        <strain evidence="1">CIRM-BRFM 674</strain>
    </source>
</reference>
<dbReference type="OrthoDB" id="3184970at2759"/>
<evidence type="ECO:0000313" key="2">
    <source>
        <dbReference type="Proteomes" id="UP000807469"/>
    </source>
</evidence>
<evidence type="ECO:0000313" key="1">
    <source>
        <dbReference type="EMBL" id="KAF9486134.1"/>
    </source>
</evidence>
<keyword evidence="2" id="KW-1185">Reference proteome</keyword>
<evidence type="ECO:0008006" key="3">
    <source>
        <dbReference type="Google" id="ProtNLM"/>
    </source>
</evidence>
<comment type="caution">
    <text evidence="1">The sequence shown here is derived from an EMBL/GenBank/DDBJ whole genome shotgun (WGS) entry which is preliminary data.</text>
</comment>
<protein>
    <recommendedName>
        <fullName evidence="3">BTB domain-containing protein</fullName>
    </recommendedName>
</protein>
<accession>A0A9P5ZGT1</accession>
<name>A0A9P5ZGT1_9AGAR</name>
<sequence length="247" mass="27826">MQRKFLEANTGAFPGSEFDTRGEVVHLTEPSHVLRVLFGFVHPRRHPDIEELEFKALADVAEAAEKYEVFSAIDICKMQMRQFVGKHPVEILIHAARHGHSKLIQDAAPHLARLSTITVVEQLPPRFVVPWLNYRKAWDALFDDITKLILEAGVARPSGRPSYAYFASSLQPEACYACKIAMLTSIQEFKGITTVNELKEALSKPRPRLMQCLTPSCQYNTVFSKLCEDMKAKMEGLSAFILPPSRA</sequence>
<dbReference type="Proteomes" id="UP000807469">
    <property type="component" value="Unassembled WGS sequence"/>
</dbReference>
<organism evidence="1 2">
    <name type="scientific">Pholiota conissans</name>
    <dbReference type="NCBI Taxonomy" id="109636"/>
    <lineage>
        <taxon>Eukaryota</taxon>
        <taxon>Fungi</taxon>
        <taxon>Dikarya</taxon>
        <taxon>Basidiomycota</taxon>
        <taxon>Agaricomycotina</taxon>
        <taxon>Agaricomycetes</taxon>
        <taxon>Agaricomycetidae</taxon>
        <taxon>Agaricales</taxon>
        <taxon>Agaricineae</taxon>
        <taxon>Strophariaceae</taxon>
        <taxon>Pholiota</taxon>
    </lineage>
</organism>
<gene>
    <name evidence="1" type="ORF">BDN70DRAFT_870231</name>
</gene>
<proteinExistence type="predicted"/>
<dbReference type="EMBL" id="MU155131">
    <property type="protein sequence ID" value="KAF9486134.1"/>
    <property type="molecule type" value="Genomic_DNA"/>
</dbReference>
<dbReference type="AlphaFoldDB" id="A0A9P5ZGT1"/>